<proteinExistence type="inferred from homology"/>
<keyword evidence="3 5" id="KW-1133">Transmembrane helix</keyword>
<dbReference type="HAMAP" id="MF_01502">
    <property type="entry name" value="UPF0295"/>
    <property type="match status" value="1"/>
</dbReference>
<evidence type="ECO:0000256" key="2">
    <source>
        <dbReference type="ARBA" id="ARBA00022692"/>
    </source>
</evidence>
<comment type="caution">
    <text evidence="6">The sequence shown here is derived from an EMBL/GenBank/DDBJ whole genome shotgun (WGS) entry which is preliminary data.</text>
</comment>
<dbReference type="Pfam" id="PF11023">
    <property type="entry name" value="DUF2614"/>
    <property type="match status" value="1"/>
</dbReference>
<dbReference type="AlphaFoldDB" id="A0A150LI41"/>
<evidence type="ECO:0000256" key="3">
    <source>
        <dbReference type="ARBA" id="ARBA00022989"/>
    </source>
</evidence>
<name>A0A150LI41_9BACI</name>
<reference evidence="6 7" key="1">
    <citation type="submission" date="2016-01" db="EMBL/GenBank/DDBJ databases">
        <title>Genome Sequences of Twelve Sporeforming Bacillus Species Isolated from Foods.</title>
        <authorList>
            <person name="Berendsen E.M."/>
            <person name="Wells-Bennik M.H."/>
            <person name="Krawcyk A.O."/>
            <person name="De Jong A."/>
            <person name="Holsappel S."/>
            <person name="Eijlander R.T."/>
            <person name="Kuipers O.P."/>
        </authorList>
    </citation>
    <scope>NUCLEOTIDE SEQUENCE [LARGE SCALE GENOMIC DNA]</scope>
    <source>
        <strain evidence="6 7">B4102</strain>
    </source>
</reference>
<feature type="transmembrane region" description="Helical" evidence="5">
    <location>
        <begin position="74"/>
        <end position="92"/>
    </location>
</feature>
<protein>
    <recommendedName>
        <fullName evidence="5">UPF0295 protein B4102_1828</fullName>
    </recommendedName>
</protein>
<dbReference type="NCBIfam" id="NF002796">
    <property type="entry name" value="PRK02935.1"/>
    <property type="match status" value="1"/>
</dbReference>
<keyword evidence="4 5" id="KW-0472">Membrane</keyword>
<dbReference type="InterPro" id="IPR020912">
    <property type="entry name" value="UPF0295"/>
</dbReference>
<accession>A0A150LI41</accession>
<keyword evidence="2 5" id="KW-0812">Transmembrane</keyword>
<evidence type="ECO:0000256" key="4">
    <source>
        <dbReference type="ARBA" id="ARBA00023136"/>
    </source>
</evidence>
<comment type="subcellular location">
    <subcellularLocation>
        <location evidence="5">Cell membrane</location>
        <topology evidence="5">Multi-pass membrane protein</topology>
    </subcellularLocation>
</comment>
<sequence length="176" mass="20082">MSSILNSSKISSKDITSTMIINFLLFEKLFLFNLKNLCFVTSGNLPLLFIYGILLLGGTNMAKYSNKINKIRTFALSLIFVGFIIMYFGIFFRTHPIVMTIFMVLGLLSIIASTVVYFWIGMLSTKAVQVVCPNCKKPTKLLGRVDMCMHCREPLTLDPNLEGKDFDENYNRKRQH</sequence>
<dbReference type="STRING" id="46224.B4102_1828"/>
<feature type="transmembrane region" description="Helical" evidence="5">
    <location>
        <begin position="44"/>
        <end position="62"/>
    </location>
</feature>
<feature type="transmembrane region" description="Helical" evidence="5">
    <location>
        <begin position="98"/>
        <end position="120"/>
    </location>
</feature>
<evidence type="ECO:0000256" key="5">
    <source>
        <dbReference type="HAMAP-Rule" id="MF_01502"/>
    </source>
</evidence>
<organism evidence="6 7">
    <name type="scientific">Heyndrickxia sporothermodurans</name>
    <dbReference type="NCBI Taxonomy" id="46224"/>
    <lineage>
        <taxon>Bacteria</taxon>
        <taxon>Bacillati</taxon>
        <taxon>Bacillota</taxon>
        <taxon>Bacilli</taxon>
        <taxon>Bacillales</taxon>
        <taxon>Bacillaceae</taxon>
        <taxon>Heyndrickxia</taxon>
    </lineage>
</organism>
<evidence type="ECO:0000313" key="7">
    <source>
        <dbReference type="Proteomes" id="UP000075666"/>
    </source>
</evidence>
<dbReference type="GO" id="GO:0005886">
    <property type="term" value="C:plasma membrane"/>
    <property type="evidence" value="ECO:0007669"/>
    <property type="project" value="UniProtKB-SubCell"/>
</dbReference>
<keyword evidence="7" id="KW-1185">Reference proteome</keyword>
<comment type="similarity">
    <text evidence="5">Belongs to the UPF0295 family.</text>
</comment>
<dbReference type="Proteomes" id="UP000075666">
    <property type="component" value="Unassembled WGS sequence"/>
</dbReference>
<dbReference type="PATRIC" id="fig|46224.3.peg.4133"/>
<dbReference type="EMBL" id="LQYN01000007">
    <property type="protein sequence ID" value="KYD11402.1"/>
    <property type="molecule type" value="Genomic_DNA"/>
</dbReference>
<keyword evidence="1 5" id="KW-1003">Cell membrane</keyword>
<evidence type="ECO:0000256" key="1">
    <source>
        <dbReference type="ARBA" id="ARBA00022475"/>
    </source>
</evidence>
<evidence type="ECO:0000313" key="6">
    <source>
        <dbReference type="EMBL" id="KYD11402.1"/>
    </source>
</evidence>
<comment type="caution">
    <text evidence="5">Lacks conserved residue(s) required for the propagation of feature annotation.</text>
</comment>
<gene>
    <name evidence="6" type="ORF">B4102_1828</name>
</gene>